<dbReference type="EMBL" id="CP002588">
    <property type="protein sequence ID" value="AEA46271.1"/>
    <property type="molecule type" value="Genomic_DNA"/>
</dbReference>
<protein>
    <submittedName>
        <fullName evidence="1">Uncharacterized conserved protein UCP004977</fullName>
    </submittedName>
</protein>
<dbReference type="STRING" id="693661.Arcve_0234"/>
<dbReference type="PIRSF" id="PIRSF004977">
    <property type="entry name" value="UCP004977"/>
    <property type="match status" value="1"/>
</dbReference>
<sequence>MEGVQLNLISKDRLDKMASMEKIRMILDEVKSGKIVVLESGLTPEEEAKLIELTMLEIDHENFVGIEVESYPQKSKGFFDKLFGKSKGRLTVIGPANRLKTLQKRDDLITALVQLGEG</sequence>
<dbReference type="Proteomes" id="UP000008136">
    <property type="component" value="Chromosome"/>
</dbReference>
<dbReference type="eggNOG" id="arCOG04416">
    <property type="taxonomic scope" value="Archaea"/>
</dbReference>
<reference evidence="1 2" key="1">
    <citation type="submission" date="2011-03" db="EMBL/GenBank/DDBJ databases">
        <title>The complete genome of Archaeoglobus veneficus SNP6.</title>
        <authorList>
            <consortium name="US DOE Joint Genome Institute (JGI-PGF)"/>
            <person name="Lucas S."/>
            <person name="Copeland A."/>
            <person name="Lapidus A."/>
            <person name="Bruce D."/>
            <person name="Goodwin L."/>
            <person name="Pitluck S."/>
            <person name="Kyrpides N."/>
            <person name="Mavromatis K."/>
            <person name="Pagani I."/>
            <person name="Ivanova N."/>
            <person name="Mikhailova N."/>
            <person name="Lu M."/>
            <person name="Detter J.C."/>
            <person name="Tapia R."/>
            <person name="Han C."/>
            <person name="Land M."/>
            <person name="Hauser L."/>
            <person name="Markowitz V."/>
            <person name="Cheng J.-F."/>
            <person name="Hugenholtz P."/>
            <person name="Woyke T."/>
            <person name="Wu D."/>
            <person name="Spring S."/>
            <person name="Brambilla E."/>
            <person name="Klenk H.-P."/>
            <person name="Eisen J.A."/>
        </authorList>
    </citation>
    <scope>NUCLEOTIDE SEQUENCE [LARGE SCALE GENOMIC DNA]</scope>
    <source>
        <strain>SNP6</strain>
    </source>
</reference>
<dbReference type="KEGG" id="ave:Arcve_0234"/>
<organism evidence="1 2">
    <name type="scientific">Archaeoglobus veneficus (strain DSM 11195 / SNP6)</name>
    <dbReference type="NCBI Taxonomy" id="693661"/>
    <lineage>
        <taxon>Archaea</taxon>
        <taxon>Methanobacteriati</taxon>
        <taxon>Methanobacteriota</taxon>
        <taxon>Archaeoglobi</taxon>
        <taxon>Archaeoglobales</taxon>
        <taxon>Archaeoglobaceae</taxon>
        <taxon>Archaeoglobus</taxon>
    </lineage>
</organism>
<dbReference type="GeneID" id="10393328"/>
<dbReference type="Pfam" id="PF09846">
    <property type="entry name" value="OapB"/>
    <property type="match status" value="1"/>
</dbReference>
<dbReference type="InterPro" id="IPR012017">
    <property type="entry name" value="OapB-like"/>
</dbReference>
<dbReference type="AlphaFoldDB" id="F2KNP3"/>
<evidence type="ECO:0000313" key="2">
    <source>
        <dbReference type="Proteomes" id="UP000008136"/>
    </source>
</evidence>
<proteinExistence type="predicted"/>
<name>F2KNP3_ARCVS</name>
<keyword evidence="2" id="KW-1185">Reference proteome</keyword>
<dbReference type="HOGENOM" id="CLU_145183_0_0_2"/>
<gene>
    <name evidence="1" type="ordered locus">Arcve_0234</name>
</gene>
<dbReference type="OrthoDB" id="74375at2157"/>
<accession>F2KNP3</accession>
<evidence type="ECO:0000313" key="1">
    <source>
        <dbReference type="EMBL" id="AEA46271.1"/>
    </source>
</evidence>
<dbReference type="RefSeq" id="WP_013682947.1">
    <property type="nucleotide sequence ID" value="NC_015320.1"/>
</dbReference>